<proteinExistence type="predicted"/>
<dbReference type="KEGG" id="psoj:PHYSODRAFT_307390"/>
<sequence length="105" mass="12133">MGRDAPPKCHEQRKPEYHAPRTRPPHDASSEARNLRLTPTTDSEERGNYRFHQLGAPIKAPEVPVDSSKWNKFMKKVLTVVLPDTSKIEGKIIYNNGQWRFKTNH</sequence>
<evidence type="ECO:0000313" key="2">
    <source>
        <dbReference type="EMBL" id="EGZ06498.1"/>
    </source>
</evidence>
<dbReference type="InParanoid" id="G5AE96"/>
<dbReference type="Proteomes" id="UP000002640">
    <property type="component" value="Unassembled WGS sequence"/>
</dbReference>
<accession>G5AE96</accession>
<dbReference type="RefSeq" id="XP_009538395.1">
    <property type="nucleotide sequence ID" value="XM_009540100.1"/>
</dbReference>
<reference evidence="2 3" key="1">
    <citation type="journal article" date="2006" name="Science">
        <title>Phytophthora genome sequences uncover evolutionary origins and mechanisms of pathogenesis.</title>
        <authorList>
            <person name="Tyler B.M."/>
            <person name="Tripathy S."/>
            <person name="Zhang X."/>
            <person name="Dehal P."/>
            <person name="Jiang R.H."/>
            <person name="Aerts A."/>
            <person name="Arredondo F.D."/>
            <person name="Baxter L."/>
            <person name="Bensasson D."/>
            <person name="Beynon J.L."/>
            <person name="Chapman J."/>
            <person name="Damasceno C.M."/>
            <person name="Dorrance A.E."/>
            <person name="Dou D."/>
            <person name="Dickerman A.W."/>
            <person name="Dubchak I.L."/>
            <person name="Garbelotto M."/>
            <person name="Gijzen M."/>
            <person name="Gordon S.G."/>
            <person name="Govers F."/>
            <person name="Grunwald N.J."/>
            <person name="Huang W."/>
            <person name="Ivors K.L."/>
            <person name="Jones R.W."/>
            <person name="Kamoun S."/>
            <person name="Krampis K."/>
            <person name="Lamour K.H."/>
            <person name="Lee M.K."/>
            <person name="McDonald W.H."/>
            <person name="Medina M."/>
            <person name="Meijer H.J."/>
            <person name="Nordberg E.K."/>
            <person name="Maclean D.J."/>
            <person name="Ospina-Giraldo M.D."/>
            <person name="Morris P.F."/>
            <person name="Phuntumart V."/>
            <person name="Putnam N.H."/>
            <person name="Rash S."/>
            <person name="Rose J.K."/>
            <person name="Sakihama Y."/>
            <person name="Salamov A.A."/>
            <person name="Savidor A."/>
            <person name="Scheuring C.F."/>
            <person name="Smith B.M."/>
            <person name="Sobral B.W."/>
            <person name="Terry A."/>
            <person name="Torto-Alalibo T.A."/>
            <person name="Win J."/>
            <person name="Xu Z."/>
            <person name="Zhang H."/>
            <person name="Grigoriev I.V."/>
            <person name="Rokhsar D.S."/>
            <person name="Boore J.L."/>
        </authorList>
    </citation>
    <scope>NUCLEOTIDE SEQUENCE [LARGE SCALE GENOMIC DNA]</scope>
    <source>
        <strain evidence="2 3">P6497</strain>
    </source>
</reference>
<organism evidence="2 3">
    <name type="scientific">Phytophthora sojae (strain P6497)</name>
    <name type="common">Soybean stem and root rot agent</name>
    <name type="synonym">Phytophthora megasperma f. sp. glycines</name>
    <dbReference type="NCBI Taxonomy" id="1094619"/>
    <lineage>
        <taxon>Eukaryota</taxon>
        <taxon>Sar</taxon>
        <taxon>Stramenopiles</taxon>
        <taxon>Oomycota</taxon>
        <taxon>Peronosporomycetes</taxon>
        <taxon>Peronosporales</taxon>
        <taxon>Peronosporaceae</taxon>
        <taxon>Phytophthora</taxon>
    </lineage>
</organism>
<dbReference type="AlphaFoldDB" id="G5AE96"/>
<dbReference type="GeneID" id="20642880"/>
<name>G5AE96_PHYSP</name>
<feature type="region of interest" description="Disordered" evidence="1">
    <location>
        <begin position="1"/>
        <end position="48"/>
    </location>
</feature>
<keyword evidence="3" id="KW-1185">Reference proteome</keyword>
<feature type="compositionally biased region" description="Basic and acidic residues" evidence="1">
    <location>
        <begin position="1"/>
        <end position="34"/>
    </location>
</feature>
<gene>
    <name evidence="2" type="ORF">PHYSODRAFT_307390</name>
</gene>
<protein>
    <submittedName>
        <fullName evidence="2">Uncharacterized protein</fullName>
    </submittedName>
</protein>
<dbReference type="EMBL" id="JH159164">
    <property type="protein sequence ID" value="EGZ06498.1"/>
    <property type="molecule type" value="Genomic_DNA"/>
</dbReference>
<evidence type="ECO:0000256" key="1">
    <source>
        <dbReference type="SAM" id="MobiDB-lite"/>
    </source>
</evidence>
<evidence type="ECO:0000313" key="3">
    <source>
        <dbReference type="Proteomes" id="UP000002640"/>
    </source>
</evidence>